<dbReference type="AlphaFoldDB" id="A0A7S1BVM1"/>
<dbReference type="EMBL" id="HBFR01033850">
    <property type="protein sequence ID" value="CAD8897508.1"/>
    <property type="molecule type" value="Transcribed_RNA"/>
</dbReference>
<dbReference type="PANTHER" id="PTHR34826">
    <property type="entry name" value="UPF0590 PROTEIN C409.17C"/>
    <property type="match status" value="1"/>
</dbReference>
<evidence type="ECO:0000313" key="2">
    <source>
        <dbReference type="EMBL" id="CAD8897508.1"/>
    </source>
</evidence>
<proteinExistence type="predicted"/>
<evidence type="ECO:0000259" key="1">
    <source>
        <dbReference type="Pfam" id="PF08588"/>
    </source>
</evidence>
<reference evidence="2" key="1">
    <citation type="submission" date="2021-01" db="EMBL/GenBank/DDBJ databases">
        <authorList>
            <person name="Corre E."/>
            <person name="Pelletier E."/>
            <person name="Niang G."/>
            <person name="Scheremetjew M."/>
            <person name="Finn R."/>
            <person name="Kale V."/>
            <person name="Holt S."/>
            <person name="Cochrane G."/>
            <person name="Meng A."/>
            <person name="Brown T."/>
            <person name="Cohen L."/>
        </authorList>
    </citation>
    <scope>NUCLEOTIDE SEQUENCE</scope>
    <source>
        <strain evidence="2">308</strain>
    </source>
</reference>
<dbReference type="Pfam" id="PF08588">
    <property type="entry name" value="Duc1"/>
    <property type="match status" value="1"/>
</dbReference>
<organism evidence="2">
    <name type="scientific">Corethron hystrix</name>
    <dbReference type="NCBI Taxonomy" id="216773"/>
    <lineage>
        <taxon>Eukaryota</taxon>
        <taxon>Sar</taxon>
        <taxon>Stramenopiles</taxon>
        <taxon>Ochrophyta</taxon>
        <taxon>Bacillariophyta</taxon>
        <taxon>Coscinodiscophyceae</taxon>
        <taxon>Corethrophycidae</taxon>
        <taxon>Corethrales</taxon>
        <taxon>Corethraceae</taxon>
        <taxon>Corethron</taxon>
    </lineage>
</organism>
<feature type="domain" description="Domain of unknown function at the cortex 1" evidence="1">
    <location>
        <begin position="4"/>
        <end position="140"/>
    </location>
</feature>
<dbReference type="PANTHER" id="PTHR34826:SF2">
    <property type="entry name" value="UPF0590 PROTEIN C409.17C"/>
    <property type="match status" value="1"/>
</dbReference>
<name>A0A7S1BVM1_9STRA</name>
<protein>
    <recommendedName>
        <fullName evidence="1">Domain of unknown function at the cortex 1 domain-containing protein</fullName>
    </recommendedName>
</protein>
<accession>A0A7S1BVM1</accession>
<gene>
    <name evidence="2" type="ORF">CHYS00102_LOCUS24722</name>
</gene>
<sequence length="146" mass="16562">MKQLVPSIKIDIDSDQPYIFSLLGATSQSISVDIPGGEPCVTNKTTKEDCKLLFGDVVKAEIHSSVRRKMLQDPAVAARYTFNTEFVYTFDFYQHLLDIGTYSMNAAFSKVDLTPSLNNQPIQVLSKTKDGRYLWSFDIWHENCLE</sequence>
<dbReference type="InterPro" id="IPR013897">
    <property type="entry name" value="Duc1"/>
</dbReference>